<reference evidence="1 2" key="1">
    <citation type="journal article" date="2018" name="Nature">
        <title>A major lineage of non-tailed dsDNA viruses as unrecognized killers of marine bacteria.</title>
        <authorList>
            <person name="Kauffman K.M."/>
            <person name="Hussain F.A."/>
            <person name="Yang J."/>
            <person name="Arevalo P."/>
            <person name="Brown J.M."/>
            <person name="Chang W.K."/>
            <person name="VanInsberghe D."/>
            <person name="Elsherbini J."/>
            <person name="Sharma R.S."/>
            <person name="Cutler M.B."/>
            <person name="Kelly L."/>
            <person name="Polz M.F."/>
        </authorList>
    </citation>
    <scope>NUCLEOTIDE SEQUENCE [LARGE SCALE GENOMIC DNA]</scope>
    <source>
        <strain evidence="1 2">10N.222.46.E12</strain>
    </source>
</reference>
<dbReference type="EMBL" id="CP170593">
    <property type="protein sequence ID" value="XNH97005.1"/>
    <property type="molecule type" value="Genomic_DNA"/>
</dbReference>
<sequence>MQRNVCDTVFPYSICGFDRSEGKIKMFQSIKRFIDWLYADEQHNQSDVSPSGALSAPEGFVLPATRAELEHDEIIQDKLRVLKRSGLALPFEVWPEFVVDTVVNYAMWCQDIPASENYHHTGKRGLLLHSLDVAIYAMRLRRNAILPPNTPPEEVIHREIVWVYGVFLCALLHDSGKINDVDVELYQEGGEGERWSPVMGAIDRPYRCRYNKARQYSTHQYMGHTLLTQLLSSDAMLAISSDKALFHTMVEYLSGHKNPDNVIEQIVTQADAASVAQDLGADKEGINLAAEQARGATVSLAGQLKLTLSHLLQSATLPLNKKGAEGFVEGELLYLMSKPIADRLRSTLLERGITSVPSDNSRLFNELQQHQLIRPNADDLAIWKCEVLLSEFDWRQTFTFICVHWPTFAPEAELESLVGHILPVKGEAEGEATSAQPQQHNHVDEDAPTTDTTHIETPLNSDAISDDLMAFMQPAMTQTTSPIEQEDEDSEATTSAAIEPATPMDEVEAALEALNAEPVSTPETSEPPALLQRIDLRETHGEDLGRAFYEWVDSVLKGGVHPVNRQDALFHRLEQGLFVVSPGAFRTFIDERCQYAKANSYSEVQQGLQPLKRHIVTKEARNVHKARIQDSNQALNGFLFPLTEAWETRYAVNPLVMLEGV</sequence>
<keyword evidence="1" id="KW-0614">Plasmid</keyword>
<accession>A0ACD5G5B1</accession>
<dbReference type="Proteomes" id="UP000235310">
    <property type="component" value="Plasmid unnamed3"/>
</dbReference>
<protein>
    <submittedName>
        <fullName evidence="1">MobH family relaxase</fullName>
    </submittedName>
</protein>
<name>A0ACD5G5B1_9VIBR</name>
<evidence type="ECO:0000313" key="2">
    <source>
        <dbReference type="Proteomes" id="UP000235310"/>
    </source>
</evidence>
<organism evidence="1 2">
    <name type="scientific">Vibrio cyclitrophicus</name>
    <dbReference type="NCBI Taxonomy" id="47951"/>
    <lineage>
        <taxon>Bacteria</taxon>
        <taxon>Pseudomonadati</taxon>
        <taxon>Pseudomonadota</taxon>
        <taxon>Gammaproteobacteria</taxon>
        <taxon>Vibrionales</taxon>
        <taxon>Vibrionaceae</taxon>
        <taxon>Vibrio</taxon>
    </lineage>
</organism>
<evidence type="ECO:0000313" key="1">
    <source>
        <dbReference type="EMBL" id="XNH97005.1"/>
    </source>
</evidence>
<proteinExistence type="predicted"/>
<gene>
    <name evidence="1" type="primary">mobH</name>
    <name evidence="1" type="ORF">BCS90_25725</name>
</gene>
<geneLocation type="plasmid" evidence="1 2">
    <name>unnamed3</name>
</geneLocation>